<dbReference type="AlphaFoldDB" id="A0A2X4VVX0"/>
<keyword evidence="6 13" id="KW-0235">DNA replication</keyword>
<dbReference type="Pfam" id="PF11799">
    <property type="entry name" value="IMS_C"/>
    <property type="match status" value="1"/>
</dbReference>
<evidence type="ECO:0000256" key="6">
    <source>
        <dbReference type="ARBA" id="ARBA00022705"/>
    </source>
</evidence>
<feature type="active site" evidence="13">
    <location>
        <position position="107"/>
    </location>
</feature>
<dbReference type="RefSeq" id="WP_066137543.1">
    <property type="nucleotide sequence ID" value="NZ_CBCSGM010000001.1"/>
</dbReference>
<dbReference type="GO" id="GO:0005829">
    <property type="term" value="C:cytosol"/>
    <property type="evidence" value="ECO:0007669"/>
    <property type="project" value="TreeGrafter"/>
</dbReference>
<evidence type="ECO:0000256" key="4">
    <source>
        <dbReference type="ARBA" id="ARBA00022679"/>
    </source>
</evidence>
<dbReference type="SUPFAM" id="SSF56672">
    <property type="entry name" value="DNA/RNA polymerases"/>
    <property type="match status" value="1"/>
</dbReference>
<dbReference type="KEGG" id="blen:NCTC4824_01802"/>
<evidence type="ECO:0000256" key="9">
    <source>
        <dbReference type="ARBA" id="ARBA00022842"/>
    </source>
</evidence>
<organism evidence="15 16">
    <name type="scientific">Lederbergia lenta</name>
    <name type="common">Bacillus lentus</name>
    <dbReference type="NCBI Taxonomy" id="1467"/>
    <lineage>
        <taxon>Bacteria</taxon>
        <taxon>Bacillati</taxon>
        <taxon>Bacillota</taxon>
        <taxon>Bacilli</taxon>
        <taxon>Bacillales</taxon>
        <taxon>Bacillaceae</taxon>
        <taxon>Lederbergia</taxon>
    </lineage>
</organism>
<dbReference type="GO" id="GO:0003887">
    <property type="term" value="F:DNA-directed DNA polymerase activity"/>
    <property type="evidence" value="ECO:0007669"/>
    <property type="project" value="UniProtKB-UniRule"/>
</dbReference>
<dbReference type="GO" id="GO:0000287">
    <property type="term" value="F:magnesium ion binding"/>
    <property type="evidence" value="ECO:0007669"/>
    <property type="project" value="UniProtKB-UniRule"/>
</dbReference>
<evidence type="ECO:0000313" key="15">
    <source>
        <dbReference type="EMBL" id="SQI56407.1"/>
    </source>
</evidence>
<comment type="subunit">
    <text evidence="13">Monomer.</text>
</comment>
<dbReference type="Gene3D" id="3.30.70.270">
    <property type="match status" value="1"/>
</dbReference>
<keyword evidence="10 13" id="KW-0238">DNA-binding</keyword>
<evidence type="ECO:0000256" key="7">
    <source>
        <dbReference type="ARBA" id="ARBA00022723"/>
    </source>
</evidence>
<dbReference type="InterPro" id="IPR022880">
    <property type="entry name" value="DNApol_IV"/>
</dbReference>
<reference evidence="15 16" key="1">
    <citation type="submission" date="2018-06" db="EMBL/GenBank/DDBJ databases">
        <authorList>
            <consortium name="Pathogen Informatics"/>
            <person name="Doyle S."/>
        </authorList>
    </citation>
    <scope>NUCLEOTIDE SEQUENCE [LARGE SCALE GENOMIC DNA]</scope>
    <source>
        <strain evidence="15 16">NCTC4824</strain>
    </source>
</reference>
<keyword evidence="13" id="KW-0515">Mutator protein</keyword>
<keyword evidence="13" id="KW-0239">DNA-directed DNA polymerase</keyword>
<evidence type="ECO:0000256" key="2">
    <source>
        <dbReference type="ARBA" id="ARBA00010945"/>
    </source>
</evidence>
<feature type="site" description="Substrate discrimination" evidence="13">
    <location>
        <position position="15"/>
    </location>
</feature>
<dbReference type="Gene3D" id="3.40.1170.60">
    <property type="match status" value="1"/>
</dbReference>
<dbReference type="InterPro" id="IPR001126">
    <property type="entry name" value="UmuC"/>
</dbReference>
<evidence type="ECO:0000256" key="8">
    <source>
        <dbReference type="ARBA" id="ARBA00022763"/>
    </source>
</evidence>
<feature type="binding site" evidence="13">
    <location>
        <position position="106"/>
    </location>
    <ligand>
        <name>Mg(2+)</name>
        <dbReference type="ChEBI" id="CHEBI:18420"/>
    </ligand>
</feature>
<sequence length="410" mass="46228">MSDKVIFLVDIQSFYASIEKVDHPEFNDKPVIVSGDPERRSGVVLAACPLAKKWGVNNAERLWEAQQKCPHAIIVRPRMQRYLDVSIQITNILNQFTDLVEIFSIDEQFLDVTASVRLFGDPLSIAQNIRNTVMNTIGISARVGIGSNKVLAKMACDNFAKTNKNGVFQLDVENIQQDLWPLPVGKMFGVGSKMNHHLRRMGIRTIGHLANFPLDLLEKRWGMNGQVLWQTANGIDYSPVTVKTLDQQKAIGHHMTLPKDYERIQDIKVVLLELSEEVARRSRLKLYMGSTISVGVRGASFNFPNGFHRQLKLDSPTNYGMDIFYSAYQLFQKHWDGSPIRSIGITLSQLQPANNYQLNLFDSQLKKENLNKALDFVYAKYGPAALIHASSLTNAGQAFHRAEKIGGHYK</sequence>
<dbReference type="Proteomes" id="UP000249134">
    <property type="component" value="Chromosome 1"/>
</dbReference>
<comment type="function">
    <text evidence="13">Poorly processive, error-prone DNA polymerase involved in untargeted mutagenesis. Copies undamaged DNA at stalled replication forks, which arise in vivo from mismatched or misaligned primer ends. These misaligned primers can be extended by PolIV. Exhibits no 3'-5' exonuclease (proofreading) activity. May be involved in translesional synthesis, in conjunction with the beta clamp from PolIII.</text>
</comment>
<feature type="domain" description="UmuC" evidence="14">
    <location>
        <begin position="6"/>
        <end position="191"/>
    </location>
</feature>
<dbReference type="Pfam" id="PF00817">
    <property type="entry name" value="IMS"/>
    <property type="match status" value="1"/>
</dbReference>
<evidence type="ECO:0000256" key="13">
    <source>
        <dbReference type="HAMAP-Rule" id="MF_01113"/>
    </source>
</evidence>
<dbReference type="PANTHER" id="PTHR11076:SF35">
    <property type="entry name" value="DNA REPAIR PROTEIN HOMOLOG YOBH"/>
    <property type="match status" value="1"/>
</dbReference>
<dbReference type="GO" id="GO:0006281">
    <property type="term" value="P:DNA repair"/>
    <property type="evidence" value="ECO:0007669"/>
    <property type="project" value="UniProtKB-UniRule"/>
</dbReference>
<dbReference type="EC" id="2.7.7.7" evidence="13"/>
<keyword evidence="7 13" id="KW-0479">Metal-binding</keyword>
<dbReference type="NCBIfam" id="NF002848">
    <property type="entry name" value="PRK03103.1"/>
    <property type="match status" value="1"/>
</dbReference>
<dbReference type="SUPFAM" id="SSF100879">
    <property type="entry name" value="Lesion bypass DNA polymerase (Y-family), little finger domain"/>
    <property type="match status" value="1"/>
</dbReference>
<evidence type="ECO:0000256" key="12">
    <source>
        <dbReference type="ARBA" id="ARBA00049244"/>
    </source>
</evidence>
<dbReference type="EMBL" id="LS483476">
    <property type="protein sequence ID" value="SQI56407.1"/>
    <property type="molecule type" value="Genomic_DNA"/>
</dbReference>
<evidence type="ECO:0000313" key="16">
    <source>
        <dbReference type="Proteomes" id="UP000249134"/>
    </source>
</evidence>
<evidence type="ECO:0000256" key="10">
    <source>
        <dbReference type="ARBA" id="ARBA00023125"/>
    </source>
</evidence>
<dbReference type="STRING" id="1348624.GCA_001591545_00878"/>
<evidence type="ECO:0000256" key="1">
    <source>
        <dbReference type="ARBA" id="ARBA00004496"/>
    </source>
</evidence>
<comment type="similarity">
    <text evidence="2 13">Belongs to the DNA polymerase type-Y family.</text>
</comment>
<dbReference type="Pfam" id="PF21999">
    <property type="entry name" value="IMS_HHH_1"/>
    <property type="match status" value="1"/>
</dbReference>
<comment type="cofactor">
    <cofactor evidence="13">
        <name>Mg(2+)</name>
        <dbReference type="ChEBI" id="CHEBI:18420"/>
    </cofactor>
    <text evidence="13">Binds 2 magnesium ions per subunit.</text>
</comment>
<keyword evidence="5 13" id="KW-0548">Nucleotidyltransferase</keyword>
<dbReference type="InterPro" id="IPR036775">
    <property type="entry name" value="DNA_pol_Y-fam_lit_finger_sf"/>
</dbReference>
<dbReference type="InterPro" id="IPR050116">
    <property type="entry name" value="DNA_polymerase-Y"/>
</dbReference>
<keyword evidence="8 13" id="KW-0227">DNA damage</keyword>
<comment type="subcellular location">
    <subcellularLocation>
        <location evidence="1 13">Cytoplasm</location>
    </subcellularLocation>
</comment>
<evidence type="ECO:0000256" key="11">
    <source>
        <dbReference type="ARBA" id="ARBA00023204"/>
    </source>
</evidence>
<evidence type="ECO:0000259" key="14">
    <source>
        <dbReference type="PROSITE" id="PS50173"/>
    </source>
</evidence>
<keyword evidence="4 13" id="KW-0808">Transferase</keyword>
<dbReference type="PANTHER" id="PTHR11076">
    <property type="entry name" value="DNA REPAIR POLYMERASE UMUC / TRANSFERASE FAMILY MEMBER"/>
    <property type="match status" value="1"/>
</dbReference>
<dbReference type="Gene3D" id="1.10.150.20">
    <property type="entry name" value="5' to 3' exonuclease, C-terminal subdomain"/>
    <property type="match status" value="1"/>
</dbReference>
<dbReference type="InterPro" id="IPR053848">
    <property type="entry name" value="IMS_HHH_1"/>
</dbReference>
<keyword evidence="9 13" id="KW-0460">Magnesium</keyword>
<feature type="binding site" evidence="13">
    <location>
        <position position="10"/>
    </location>
    <ligand>
        <name>Mg(2+)</name>
        <dbReference type="ChEBI" id="CHEBI:18420"/>
    </ligand>
</feature>
<keyword evidence="16" id="KW-1185">Reference proteome</keyword>
<dbReference type="InterPro" id="IPR017961">
    <property type="entry name" value="DNA_pol_Y-fam_little_finger"/>
</dbReference>
<accession>A0A2X4VVX0</accession>
<dbReference type="HAMAP" id="MF_01113">
    <property type="entry name" value="DNApol_IV"/>
    <property type="match status" value="1"/>
</dbReference>
<name>A0A2X4VVX0_LEDLE</name>
<comment type="catalytic activity">
    <reaction evidence="12 13">
        <text>DNA(n) + a 2'-deoxyribonucleoside 5'-triphosphate = DNA(n+1) + diphosphate</text>
        <dbReference type="Rhea" id="RHEA:22508"/>
        <dbReference type="Rhea" id="RHEA-COMP:17339"/>
        <dbReference type="Rhea" id="RHEA-COMP:17340"/>
        <dbReference type="ChEBI" id="CHEBI:33019"/>
        <dbReference type="ChEBI" id="CHEBI:61560"/>
        <dbReference type="ChEBI" id="CHEBI:173112"/>
        <dbReference type="EC" id="2.7.7.7"/>
    </reaction>
</comment>
<dbReference type="GO" id="GO:0042276">
    <property type="term" value="P:error-prone translesion synthesis"/>
    <property type="evidence" value="ECO:0007669"/>
    <property type="project" value="TreeGrafter"/>
</dbReference>
<proteinExistence type="inferred from homology"/>
<dbReference type="GO" id="GO:0009432">
    <property type="term" value="P:SOS response"/>
    <property type="evidence" value="ECO:0007669"/>
    <property type="project" value="TreeGrafter"/>
</dbReference>
<evidence type="ECO:0000256" key="3">
    <source>
        <dbReference type="ARBA" id="ARBA00022490"/>
    </source>
</evidence>
<keyword evidence="3 13" id="KW-0963">Cytoplasm</keyword>
<protein>
    <recommendedName>
        <fullName evidence="13">DNA polymerase IV</fullName>
        <shortName evidence="13">Pol IV</shortName>
        <ecNumber evidence="13">2.7.7.7</ecNumber>
    </recommendedName>
</protein>
<dbReference type="Gene3D" id="3.30.1490.100">
    <property type="entry name" value="DNA polymerase, Y-family, little finger domain"/>
    <property type="match status" value="1"/>
</dbReference>
<dbReference type="InterPro" id="IPR043128">
    <property type="entry name" value="Rev_trsase/Diguanyl_cyclase"/>
</dbReference>
<dbReference type="PROSITE" id="PS50173">
    <property type="entry name" value="UMUC"/>
    <property type="match status" value="1"/>
</dbReference>
<gene>
    <name evidence="15" type="primary">polY2</name>
    <name evidence="13" type="synonym">dinB</name>
    <name evidence="15" type="ORF">NCTC4824_01802</name>
</gene>
<evidence type="ECO:0000256" key="5">
    <source>
        <dbReference type="ARBA" id="ARBA00022695"/>
    </source>
</evidence>
<keyword evidence="11 13" id="KW-0234">DNA repair</keyword>
<dbReference type="GO" id="GO:0003684">
    <property type="term" value="F:damaged DNA binding"/>
    <property type="evidence" value="ECO:0007669"/>
    <property type="project" value="InterPro"/>
</dbReference>
<dbReference type="CDD" id="cd03586">
    <property type="entry name" value="PolY_Pol_IV_kappa"/>
    <property type="match status" value="1"/>
</dbReference>
<dbReference type="GO" id="GO:0006261">
    <property type="term" value="P:DNA-templated DNA replication"/>
    <property type="evidence" value="ECO:0007669"/>
    <property type="project" value="UniProtKB-UniRule"/>
</dbReference>
<dbReference type="InterPro" id="IPR043502">
    <property type="entry name" value="DNA/RNA_pol_sf"/>
</dbReference>